<reference evidence="1 2" key="1">
    <citation type="journal article" date="2021" name="Hortic Res">
        <title>High-quality reference genome and annotation aids understanding of berry development for evergreen blueberry (Vaccinium darrowii).</title>
        <authorList>
            <person name="Yu J."/>
            <person name="Hulse-Kemp A.M."/>
            <person name="Babiker E."/>
            <person name="Staton M."/>
        </authorList>
    </citation>
    <scope>NUCLEOTIDE SEQUENCE [LARGE SCALE GENOMIC DNA]</scope>
    <source>
        <strain evidence="2">cv. NJ 8807/NJ 8810</strain>
        <tissue evidence="1">Young leaf</tissue>
    </source>
</reference>
<evidence type="ECO:0000313" key="2">
    <source>
        <dbReference type="Proteomes" id="UP000828048"/>
    </source>
</evidence>
<protein>
    <submittedName>
        <fullName evidence="1">Uncharacterized protein</fullName>
    </submittedName>
</protein>
<dbReference type="Proteomes" id="UP000828048">
    <property type="component" value="Chromosome 12"/>
</dbReference>
<sequence>MTWWNSRALRIQDEIELQRRGESDGPKNGIKNEQKDAKKDLLQSSESNFETKSRTRVFPEDYGRVKTSILDPRGPVAGKWNMIFFAAGLVSLFVDPLFFFLPNAELDYCFDIGISLRLILTIVRTAYDVLYVVHIGFQFRTAYIAPSSRVFGRGELVIDPWKIAYRYLVKGFWADVMAAIPLPQILVWAIIPNLSDSVTSHPRIVLWFTIILQYFLRLALIYPLSSQIVNSSGVMTTEKAWVGAAYNMTLYIMASHFSGAIYYMLTVERQELCWRSVCAQEAGCEYSYFNCGMVADPGRSAWFQTTNVTSLCDASATNTYYLWGIYQIAVQNGQTSSSFLHKYFFSLWIGIQALCSIGQTYTPSIFVGENIYCIANSSLGLILLALLIGNMQRFLQSITERLEEWRQKKTDTEQWMHHRQLPYELRQAVRKYGEFKWVATQGVDEEDLLNTFPDDLRREIKRHLCLNLVRQNPLLDQMDDRMLDAICERLKPAFCTKSTFLLLEGDPVDEMFFIIRGHLNSTTTNGGITGFFNSSSVGPGDFCGEELLSWALDHRHTDVLPISTRTVEAVSEVEAFSLTADDLNFVASQFRRLHSRRLIHKFRFYSHQWRTWAACFIQAAWRRHKRRWRGSNNELGGRRRGGAGCSIAEEMNLFVPKPGAGLEVYATRLMNSMRRTRYDDTGSGGSAVAAERPDRLVMDEEEY</sequence>
<gene>
    <name evidence="1" type="ORF">Vadar_023201</name>
</gene>
<name>A0ACB7ZDG7_9ERIC</name>
<evidence type="ECO:0000313" key="1">
    <source>
        <dbReference type="EMBL" id="KAH7863900.1"/>
    </source>
</evidence>
<keyword evidence="2" id="KW-1185">Reference proteome</keyword>
<proteinExistence type="predicted"/>
<organism evidence="1 2">
    <name type="scientific">Vaccinium darrowii</name>
    <dbReference type="NCBI Taxonomy" id="229202"/>
    <lineage>
        <taxon>Eukaryota</taxon>
        <taxon>Viridiplantae</taxon>
        <taxon>Streptophyta</taxon>
        <taxon>Embryophyta</taxon>
        <taxon>Tracheophyta</taxon>
        <taxon>Spermatophyta</taxon>
        <taxon>Magnoliopsida</taxon>
        <taxon>eudicotyledons</taxon>
        <taxon>Gunneridae</taxon>
        <taxon>Pentapetalae</taxon>
        <taxon>asterids</taxon>
        <taxon>Ericales</taxon>
        <taxon>Ericaceae</taxon>
        <taxon>Vaccinioideae</taxon>
        <taxon>Vaccinieae</taxon>
        <taxon>Vaccinium</taxon>
    </lineage>
</organism>
<comment type="caution">
    <text evidence="1">The sequence shown here is derived from an EMBL/GenBank/DDBJ whole genome shotgun (WGS) entry which is preliminary data.</text>
</comment>
<dbReference type="EMBL" id="CM037162">
    <property type="protein sequence ID" value="KAH7863900.1"/>
    <property type="molecule type" value="Genomic_DNA"/>
</dbReference>
<accession>A0ACB7ZDG7</accession>